<protein>
    <submittedName>
        <fullName evidence="5">Transglycosylase SLT domain-containing protein</fullName>
    </submittedName>
</protein>
<accession>A0A1I1PXF7</accession>
<evidence type="ECO:0000256" key="1">
    <source>
        <dbReference type="ARBA" id="ARBA00007734"/>
    </source>
</evidence>
<dbReference type="SUPFAM" id="SSF101082">
    <property type="entry name" value="Typo IV secretion system protein TraC"/>
    <property type="match status" value="1"/>
</dbReference>
<dbReference type="CDD" id="cd00254">
    <property type="entry name" value="LT-like"/>
    <property type="match status" value="1"/>
</dbReference>
<evidence type="ECO:0000259" key="4">
    <source>
        <dbReference type="Pfam" id="PF01464"/>
    </source>
</evidence>
<sequence length="386" mass="41485">MSSSLRLAAAIGLLCLGAAATAAAQGVPVLDGQAFAKRLEIFRQMERDEDSQVEKAEKRAAQKDFRQQQLDSIDAMLAAFESPSTFMAAMNAGGDLADGTPVPDVETFYGPLANPAASRVFGDAREDIEAVIIRGASDTYALPGVGAAGLSPTQWRCLLQALIKQESRFQVGAQSSASAFGLTQIMPDTARDLGIYPAYYEDPYLQVTGGARYLAAQLQRFDGNVVHALAAYNAGPGRVIEYGGVPPFAETQAYVQIIPRFYNEYLARIGGPDALGTIDPALYAAAGASLMAIGSAHYADHSMATAQSALLRVRAIVERIGKTTSVKESYDLNTYMRAELIHITNQRIRLKAGKTKSLNAQHLAMLTRQREAEDFLADFTSAAFQE</sequence>
<feature type="domain" description="Transglycosylase SLT" evidence="4">
    <location>
        <begin position="152"/>
        <end position="245"/>
    </location>
</feature>
<dbReference type="STRING" id="441112.SAMN04488094_11713"/>
<keyword evidence="3" id="KW-0732">Signal</keyword>
<dbReference type="AlphaFoldDB" id="A0A1I1PXF7"/>
<keyword evidence="6" id="KW-1185">Reference proteome</keyword>
<feature type="signal peptide" evidence="3">
    <location>
        <begin position="1"/>
        <end position="24"/>
    </location>
</feature>
<dbReference type="EMBL" id="FOLG01000017">
    <property type="protein sequence ID" value="SFD14586.1"/>
    <property type="molecule type" value="Genomic_DNA"/>
</dbReference>
<dbReference type="SUPFAM" id="SSF53955">
    <property type="entry name" value="Lysozyme-like"/>
    <property type="match status" value="1"/>
</dbReference>
<feature type="chain" id="PRO_5011446813" evidence="3">
    <location>
        <begin position="25"/>
        <end position="386"/>
    </location>
</feature>
<organism evidence="5 6">
    <name type="scientific">Tropicimonas isoalkanivorans</name>
    <dbReference type="NCBI Taxonomy" id="441112"/>
    <lineage>
        <taxon>Bacteria</taxon>
        <taxon>Pseudomonadati</taxon>
        <taxon>Pseudomonadota</taxon>
        <taxon>Alphaproteobacteria</taxon>
        <taxon>Rhodobacterales</taxon>
        <taxon>Roseobacteraceae</taxon>
        <taxon>Tropicimonas</taxon>
    </lineage>
</organism>
<comment type="similarity">
    <text evidence="1">Belongs to the transglycosylase Slt family.</text>
</comment>
<dbReference type="PANTHER" id="PTHR37423">
    <property type="entry name" value="SOLUBLE LYTIC MUREIN TRANSGLYCOSYLASE-RELATED"/>
    <property type="match status" value="1"/>
</dbReference>
<dbReference type="InterPro" id="IPR008258">
    <property type="entry name" value="Transglycosylase_SLT_dom_1"/>
</dbReference>
<dbReference type="RefSeq" id="WP_177208435.1">
    <property type="nucleotide sequence ID" value="NZ_FOLG01000017.1"/>
</dbReference>
<evidence type="ECO:0000256" key="2">
    <source>
        <dbReference type="ARBA" id="ARBA00009387"/>
    </source>
</evidence>
<dbReference type="InterPro" id="IPR023346">
    <property type="entry name" value="Lysozyme-like_dom_sf"/>
</dbReference>
<dbReference type="Proteomes" id="UP000198728">
    <property type="component" value="Unassembled WGS sequence"/>
</dbReference>
<evidence type="ECO:0000313" key="6">
    <source>
        <dbReference type="Proteomes" id="UP000198728"/>
    </source>
</evidence>
<evidence type="ECO:0000313" key="5">
    <source>
        <dbReference type="EMBL" id="SFD14586.1"/>
    </source>
</evidence>
<proteinExistence type="inferred from homology"/>
<dbReference type="PANTHER" id="PTHR37423:SF2">
    <property type="entry name" value="MEMBRANE-BOUND LYTIC MUREIN TRANSGLYCOSYLASE C"/>
    <property type="match status" value="1"/>
</dbReference>
<reference evidence="5 6" key="1">
    <citation type="submission" date="2016-10" db="EMBL/GenBank/DDBJ databases">
        <authorList>
            <person name="de Groot N.N."/>
        </authorList>
    </citation>
    <scope>NUCLEOTIDE SEQUENCE [LARGE SCALE GENOMIC DNA]</scope>
    <source>
        <strain evidence="5 6">DSM 19548</strain>
    </source>
</reference>
<gene>
    <name evidence="5" type="ORF">SAMN04488094_11713</name>
</gene>
<dbReference type="Gene3D" id="1.10.530.10">
    <property type="match status" value="1"/>
</dbReference>
<evidence type="ECO:0000256" key="3">
    <source>
        <dbReference type="SAM" id="SignalP"/>
    </source>
</evidence>
<comment type="similarity">
    <text evidence="2">Belongs to the virb1 family.</text>
</comment>
<name>A0A1I1PXF7_9RHOB</name>
<dbReference type="Pfam" id="PF01464">
    <property type="entry name" value="SLT"/>
    <property type="match status" value="1"/>
</dbReference>